<name>A0AAW2VM21_SESRA</name>
<gene>
    <name evidence="2" type="ORF">Sradi_0658800</name>
</gene>
<protein>
    <submittedName>
        <fullName evidence="2">Uncharacterized protein</fullName>
    </submittedName>
</protein>
<accession>A0AAW2VM21</accession>
<dbReference type="PANTHER" id="PTHR47353">
    <property type="entry name" value="THIOREDOXIN-LIKE PROTEIN HCF164, CHLOROPLASTIC"/>
    <property type="match status" value="1"/>
</dbReference>
<dbReference type="GO" id="GO:0016671">
    <property type="term" value="F:oxidoreductase activity, acting on a sulfur group of donors, disulfide as acceptor"/>
    <property type="evidence" value="ECO:0007669"/>
    <property type="project" value="TreeGrafter"/>
</dbReference>
<reference evidence="2" key="1">
    <citation type="submission" date="2020-06" db="EMBL/GenBank/DDBJ databases">
        <authorList>
            <person name="Li T."/>
            <person name="Hu X."/>
            <person name="Zhang T."/>
            <person name="Song X."/>
            <person name="Zhang H."/>
            <person name="Dai N."/>
            <person name="Sheng W."/>
            <person name="Hou X."/>
            <person name="Wei L."/>
        </authorList>
    </citation>
    <scope>NUCLEOTIDE SEQUENCE</scope>
    <source>
        <strain evidence="2">G02</strain>
        <tissue evidence="2">Leaf</tissue>
    </source>
</reference>
<dbReference type="GO" id="GO:0010190">
    <property type="term" value="P:cytochrome b6f complex assembly"/>
    <property type="evidence" value="ECO:0007669"/>
    <property type="project" value="TreeGrafter"/>
</dbReference>
<proteinExistence type="predicted"/>
<dbReference type="GO" id="GO:0009535">
    <property type="term" value="C:chloroplast thylakoid membrane"/>
    <property type="evidence" value="ECO:0007669"/>
    <property type="project" value="TreeGrafter"/>
</dbReference>
<comment type="caution">
    <text evidence="2">The sequence shown here is derived from an EMBL/GenBank/DDBJ whole genome shotgun (WGS) entry which is preliminary data.</text>
</comment>
<dbReference type="PANTHER" id="PTHR47353:SF1">
    <property type="entry name" value="THIOREDOXIN-LIKE PROTEIN HCF164, CHLOROPLASTIC"/>
    <property type="match status" value="1"/>
</dbReference>
<sequence>MARMVSTSTAVGLSSFRPSSLQYNQQPPRFANFSYFQNKNHGHRIFCQTNTDSVDSTATEEKRAVELESEIDGNAGAAAAKETTSSTGAGFPEYPDKNFNRRIAVVSAAAAVGLFLSGRLELGAYP</sequence>
<dbReference type="InterPro" id="IPR044241">
    <property type="entry name" value="TxlA/HCF164"/>
</dbReference>
<organism evidence="2">
    <name type="scientific">Sesamum radiatum</name>
    <name type="common">Black benniseed</name>
    <dbReference type="NCBI Taxonomy" id="300843"/>
    <lineage>
        <taxon>Eukaryota</taxon>
        <taxon>Viridiplantae</taxon>
        <taxon>Streptophyta</taxon>
        <taxon>Embryophyta</taxon>
        <taxon>Tracheophyta</taxon>
        <taxon>Spermatophyta</taxon>
        <taxon>Magnoliopsida</taxon>
        <taxon>eudicotyledons</taxon>
        <taxon>Gunneridae</taxon>
        <taxon>Pentapetalae</taxon>
        <taxon>asterids</taxon>
        <taxon>lamiids</taxon>
        <taxon>Lamiales</taxon>
        <taxon>Pedaliaceae</taxon>
        <taxon>Sesamum</taxon>
    </lineage>
</organism>
<evidence type="ECO:0000313" key="2">
    <source>
        <dbReference type="EMBL" id="KAL0430328.1"/>
    </source>
</evidence>
<reference evidence="2" key="2">
    <citation type="journal article" date="2024" name="Plant">
        <title>Genomic evolution and insights into agronomic trait innovations of Sesamum species.</title>
        <authorList>
            <person name="Miao H."/>
            <person name="Wang L."/>
            <person name="Qu L."/>
            <person name="Liu H."/>
            <person name="Sun Y."/>
            <person name="Le M."/>
            <person name="Wang Q."/>
            <person name="Wei S."/>
            <person name="Zheng Y."/>
            <person name="Lin W."/>
            <person name="Duan Y."/>
            <person name="Cao H."/>
            <person name="Xiong S."/>
            <person name="Wang X."/>
            <person name="Wei L."/>
            <person name="Li C."/>
            <person name="Ma Q."/>
            <person name="Ju M."/>
            <person name="Zhao R."/>
            <person name="Li G."/>
            <person name="Mu C."/>
            <person name="Tian Q."/>
            <person name="Mei H."/>
            <person name="Zhang T."/>
            <person name="Gao T."/>
            <person name="Zhang H."/>
        </authorList>
    </citation>
    <scope>NUCLEOTIDE SEQUENCE</scope>
    <source>
        <strain evidence="2">G02</strain>
    </source>
</reference>
<dbReference type="EMBL" id="JACGWJ010000003">
    <property type="protein sequence ID" value="KAL0430328.1"/>
    <property type="molecule type" value="Genomic_DNA"/>
</dbReference>
<evidence type="ECO:0000256" key="1">
    <source>
        <dbReference type="SAM" id="MobiDB-lite"/>
    </source>
</evidence>
<feature type="region of interest" description="Disordered" evidence="1">
    <location>
        <begin position="73"/>
        <end position="93"/>
    </location>
</feature>
<dbReference type="AlphaFoldDB" id="A0AAW2VM21"/>